<protein>
    <submittedName>
        <fullName evidence="1">Uncharacterized protein</fullName>
    </submittedName>
</protein>
<evidence type="ECO:0000313" key="2">
    <source>
        <dbReference type="Proteomes" id="UP000755654"/>
    </source>
</evidence>
<dbReference type="RefSeq" id="WP_215883215.1">
    <property type="nucleotide sequence ID" value="NZ_JAAOMP010000040.1"/>
</dbReference>
<accession>A0ABS5ZWG4</accession>
<dbReference type="EMBL" id="JAAOMP010000040">
    <property type="protein sequence ID" value="MBU2759520.1"/>
    <property type="molecule type" value="Genomic_DNA"/>
</dbReference>
<organism evidence="1 2">
    <name type="scientific">Acidithiobacillus sulfurivorans</name>
    <dbReference type="NCBI Taxonomy" id="1958756"/>
    <lineage>
        <taxon>Bacteria</taxon>
        <taxon>Pseudomonadati</taxon>
        <taxon>Pseudomonadota</taxon>
        <taxon>Acidithiobacillia</taxon>
        <taxon>Acidithiobacillales</taxon>
        <taxon>Acidithiobacillaceae</taxon>
        <taxon>Acidithiobacillus</taxon>
    </lineage>
</organism>
<sequence length="72" mass="8092">MEAMPDFLTVKQFVAKHPAFSMGGMRSALYWQQDALEEAGAMTRMGRRILIDEQKFMKLVQSGGLRTVRGVA</sequence>
<keyword evidence="2" id="KW-1185">Reference proteome</keyword>
<proteinExistence type="predicted"/>
<name>A0ABS5ZWG4_9PROT</name>
<dbReference type="Proteomes" id="UP000755654">
    <property type="component" value="Unassembled WGS sequence"/>
</dbReference>
<gene>
    <name evidence="1" type="ORF">HAP95_04980</name>
</gene>
<reference evidence="1 2" key="1">
    <citation type="journal article" date="2021" name="ISME J.">
        <title>Genomic evolution of the class Acidithiobacillia: deep-branching Proteobacteria living in extreme acidic conditions.</title>
        <authorList>
            <person name="Moya-Beltran A."/>
            <person name="Beard S."/>
            <person name="Rojas-Villalobos C."/>
            <person name="Issotta F."/>
            <person name="Gallardo Y."/>
            <person name="Ulloa R."/>
            <person name="Giaveno A."/>
            <person name="Degli Esposti M."/>
            <person name="Johnson D.B."/>
            <person name="Quatrini R."/>
        </authorList>
    </citation>
    <scope>NUCLEOTIDE SEQUENCE [LARGE SCALE GENOMIC DNA]</scope>
    <source>
        <strain evidence="1 2">RW2</strain>
    </source>
</reference>
<comment type="caution">
    <text evidence="1">The sequence shown here is derived from an EMBL/GenBank/DDBJ whole genome shotgun (WGS) entry which is preliminary data.</text>
</comment>
<evidence type="ECO:0000313" key="1">
    <source>
        <dbReference type="EMBL" id="MBU2759520.1"/>
    </source>
</evidence>